<proteinExistence type="predicted"/>
<feature type="compositionally biased region" description="Polar residues" evidence="1">
    <location>
        <begin position="106"/>
        <end position="117"/>
    </location>
</feature>
<dbReference type="GO" id="GO:0046579">
    <property type="term" value="P:positive regulation of Ras protein signal transduction"/>
    <property type="evidence" value="ECO:0007669"/>
    <property type="project" value="TreeGrafter"/>
</dbReference>
<dbReference type="EMBL" id="JANTQA010000008">
    <property type="protein sequence ID" value="KAJ3452096.1"/>
    <property type="molecule type" value="Genomic_DNA"/>
</dbReference>
<name>A0AAV8AGK8_9EUKA</name>
<evidence type="ECO:0000313" key="3">
    <source>
        <dbReference type="Proteomes" id="UP001146793"/>
    </source>
</evidence>
<organism evidence="2 3">
    <name type="scientific">Anaeramoeba flamelloides</name>
    <dbReference type="NCBI Taxonomy" id="1746091"/>
    <lineage>
        <taxon>Eukaryota</taxon>
        <taxon>Metamonada</taxon>
        <taxon>Anaeramoebidae</taxon>
        <taxon>Anaeramoeba</taxon>
    </lineage>
</organism>
<dbReference type="GO" id="GO:0005829">
    <property type="term" value="C:cytosol"/>
    <property type="evidence" value="ECO:0007669"/>
    <property type="project" value="TreeGrafter"/>
</dbReference>
<gene>
    <name evidence="2" type="ORF">M0812_03859</name>
</gene>
<comment type="caution">
    <text evidence="2">The sequence shown here is derived from an EMBL/GenBank/DDBJ whole genome shotgun (WGS) entry which is preliminary data.</text>
</comment>
<dbReference type="SUPFAM" id="SSF48371">
    <property type="entry name" value="ARM repeat"/>
    <property type="match status" value="1"/>
</dbReference>
<reference evidence="2" key="1">
    <citation type="submission" date="2022-08" db="EMBL/GenBank/DDBJ databases">
        <title>Novel sulphate-reducing endosymbionts in the free-living metamonad Anaeramoeba.</title>
        <authorList>
            <person name="Jerlstrom-Hultqvist J."/>
            <person name="Cepicka I."/>
            <person name="Gallot-Lavallee L."/>
            <person name="Salas-Leiva D."/>
            <person name="Curtis B.A."/>
            <person name="Zahonova K."/>
            <person name="Pipaliya S."/>
            <person name="Dacks J."/>
            <person name="Roger A.J."/>
        </authorList>
    </citation>
    <scope>NUCLEOTIDE SEQUENCE</scope>
    <source>
        <strain evidence="2">Busselton2</strain>
    </source>
</reference>
<sequence>MITQNSVPIFLDSKGNFLNKHYHSLNKEEKETNITEILDKLPEFPRVSQSANYLEFEKAALEWKKQVDLLTKNVVLPNTTGKNFYRPIYHDKYEENPLITRDTRSENSSNDTTSRGSDSFGRISETSSRGSSIFNSPKIEKELSSEALNSQTKSQRKEIENKKYLQKRENLTEFLMDTESIMTSSQPWNNTLIPGEPQPEYYESLEEFEEAYHRWNKIVIESTEKIPPHAQEFETIHNILTKKAKQEQEEQRTKMKLEQRLKNQIKSKDDNDKNSKGFYNERNLYNTSIYGTQYQYDMGKLHKRNSKNIPSYNLDALDKLKKEVYNKGLFQLSKFNFRSFDNLSLCHDKGGHNEVNYLEYHTPDYASYYETKREFNPNFLATYYTVEKETLDIIKNSLGDQFKFVSLKKKINELDFKTKRVLGKLHGTYKTVNQRLKKSKSKTLIPIETQCLRRNDLDEMDLQKGSYDCDQQLENKKILFIYPTYDDSEPINLKLLQQQDTNYINQRISTLKSIDKESKNKFLNSSYYPKQFTDNKITTQKYNIEEIIKDNLIFSPAEKLYQIILSDICYDTFVDLMSEDIFIQTNKAISEVIYSLINYNVLGALVKLYDYSSSRLVHAKLTFLLTGILETSKGVHILQKCLQLQDYNCLYYLAYAMNFKENKQNSIFPIPLEACEYSKMLFGKDYFQVEKNIFIYDFLQMITNPMNLPSNKLLYFAVSKQIKQFVDISSQSFSQIPENNVEFLSTDVWTGLFSRSIEISNYYLYIILTLIRGEKQEIYNFLLSKKVNLFDKLRNLLSNKFSHLKLSGKILASEILKHQSMINYFLKKYSHKFDYFIFDFIPPCFHSLIKFKDNDFLKKQLNLEKTDNNNNNNNKNKNNTNNKNICNNNNNIHNNNHNNKFIKKENLSEISYFCFNLIKLQAKKLNSIQLHKHSKNSFRKKGNKSKKTKDDDIIFLKPSIINALINLLFDFIVNKKINHPILEITSKLLSLLSKILPLWTWLEAKIKGKEIKIRSYQTFENRKTIIITGELLQKILTTIKSTPNENDRTKKNLIAFLTNIIKCPQIFELIKTQDKFFSQFYSITRSSNSVRLSKKTWKFLYQLILFNPDSINFLIEKKKFNGFLGLISSSSTIPVVTYGLDFLFKCFSLLETNFEKKFSSIKEIDYRSDQNPIDKIEKIHNIFVNFFTDFSMFVKLNMVFMKYGKQYQGRNINWFVIIKLAQVYFIVLSKNFCSKILKDNYKKDQYQEGFKFFESIMLDQRNSLDSIENSKIKKKKSVNFTKNNKEEKKKKKKFLSKTLKKGSFRKWLKKN</sequence>
<protein>
    <submittedName>
        <fullName evidence="2">Sca1 complex scaffold protein scaa</fullName>
    </submittedName>
</protein>
<evidence type="ECO:0000313" key="2">
    <source>
        <dbReference type="EMBL" id="KAJ3452096.1"/>
    </source>
</evidence>
<accession>A0AAV8AGK8</accession>
<dbReference type="GO" id="GO:1904515">
    <property type="term" value="P:positive regulation of TORC2 signaling"/>
    <property type="evidence" value="ECO:0007669"/>
    <property type="project" value="TreeGrafter"/>
</dbReference>
<dbReference type="InterPro" id="IPR037474">
    <property type="entry name" value="ScaA"/>
</dbReference>
<feature type="compositionally biased region" description="Low complexity" evidence="1">
    <location>
        <begin position="868"/>
        <end position="885"/>
    </location>
</feature>
<evidence type="ECO:0000256" key="1">
    <source>
        <dbReference type="SAM" id="MobiDB-lite"/>
    </source>
</evidence>
<dbReference type="InterPro" id="IPR016024">
    <property type="entry name" value="ARM-type_fold"/>
</dbReference>
<dbReference type="PANTHER" id="PTHR37516">
    <property type="entry name" value="SCA1 COMPLEX SCAFFOLD PROTEIN SCAA"/>
    <property type="match status" value="1"/>
</dbReference>
<feature type="compositionally biased region" description="Basic and acidic residues" evidence="1">
    <location>
        <begin position="96"/>
        <end position="105"/>
    </location>
</feature>
<dbReference type="GO" id="GO:0005886">
    <property type="term" value="C:plasma membrane"/>
    <property type="evidence" value="ECO:0007669"/>
    <property type="project" value="TreeGrafter"/>
</dbReference>
<dbReference type="Proteomes" id="UP001146793">
    <property type="component" value="Unassembled WGS sequence"/>
</dbReference>
<feature type="compositionally biased region" description="Polar residues" evidence="1">
    <location>
        <begin position="124"/>
        <end position="135"/>
    </location>
</feature>
<dbReference type="PANTHER" id="PTHR37516:SF1">
    <property type="entry name" value="SCA1 COMPLEX SCAFFOLD PROTEIN SCAA"/>
    <property type="match status" value="1"/>
</dbReference>
<feature type="region of interest" description="Disordered" evidence="1">
    <location>
        <begin position="865"/>
        <end position="885"/>
    </location>
</feature>
<feature type="region of interest" description="Disordered" evidence="1">
    <location>
        <begin position="96"/>
        <end position="161"/>
    </location>
</feature>